<keyword evidence="2 4" id="KW-0456">Lyase</keyword>
<dbReference type="GO" id="GO:0042597">
    <property type="term" value="C:periplasmic space"/>
    <property type="evidence" value="ECO:0007669"/>
    <property type="project" value="InterPro"/>
</dbReference>
<protein>
    <submittedName>
        <fullName evidence="4">Alginate lyase family protein</fullName>
    </submittedName>
</protein>
<evidence type="ECO:0000256" key="2">
    <source>
        <dbReference type="ARBA" id="ARBA00023239"/>
    </source>
</evidence>
<dbReference type="PROSITE" id="PS51257">
    <property type="entry name" value="PROKAR_LIPOPROTEIN"/>
    <property type="match status" value="1"/>
</dbReference>
<dbReference type="EMBL" id="CP121196">
    <property type="protein sequence ID" value="XBH19957.1"/>
    <property type="molecule type" value="Genomic_DNA"/>
</dbReference>
<keyword evidence="1" id="KW-0732">Signal</keyword>
<gene>
    <name evidence="4" type="ORF">P8935_11695</name>
</gene>
<dbReference type="SUPFAM" id="SSF48230">
    <property type="entry name" value="Chondroitin AC/alginate lyase"/>
    <property type="match status" value="1"/>
</dbReference>
<dbReference type="RefSeq" id="WP_348265179.1">
    <property type="nucleotide sequence ID" value="NZ_CP121196.1"/>
</dbReference>
<dbReference type="Pfam" id="PF05426">
    <property type="entry name" value="Alginate_lyase"/>
    <property type="match status" value="1"/>
</dbReference>
<dbReference type="GO" id="GO:0016829">
    <property type="term" value="F:lyase activity"/>
    <property type="evidence" value="ECO:0007669"/>
    <property type="project" value="UniProtKB-KW"/>
</dbReference>
<accession>A0AAU7DP75</accession>
<evidence type="ECO:0000259" key="3">
    <source>
        <dbReference type="Pfam" id="PF05426"/>
    </source>
</evidence>
<proteinExistence type="predicted"/>
<dbReference type="InterPro" id="IPR008397">
    <property type="entry name" value="Alginate_lyase_dom"/>
</dbReference>
<dbReference type="AlphaFoldDB" id="A0AAU7DP75"/>
<reference evidence="4" key="1">
    <citation type="submission" date="2023-03" db="EMBL/GenBank/DDBJ databases">
        <title>Edaphobacter sp.</title>
        <authorList>
            <person name="Huber K.J."/>
            <person name="Papendorf J."/>
            <person name="Pilke C."/>
            <person name="Bunk B."/>
            <person name="Sproeer C."/>
            <person name="Pester M."/>
        </authorList>
    </citation>
    <scope>NUCLEOTIDE SEQUENCE</scope>
    <source>
        <strain evidence="4">DSM 110680</strain>
    </source>
</reference>
<dbReference type="InterPro" id="IPR008929">
    <property type="entry name" value="Chondroitin_lyas"/>
</dbReference>
<feature type="domain" description="Alginate lyase" evidence="3">
    <location>
        <begin position="63"/>
        <end position="287"/>
    </location>
</feature>
<evidence type="ECO:0000313" key="4">
    <source>
        <dbReference type="EMBL" id="XBH19957.1"/>
    </source>
</evidence>
<organism evidence="4">
    <name type="scientific">Telmatobacter sp. DSM 110680</name>
    <dbReference type="NCBI Taxonomy" id="3036704"/>
    <lineage>
        <taxon>Bacteria</taxon>
        <taxon>Pseudomonadati</taxon>
        <taxon>Acidobacteriota</taxon>
        <taxon>Terriglobia</taxon>
        <taxon>Terriglobales</taxon>
        <taxon>Acidobacteriaceae</taxon>
        <taxon>Telmatobacter</taxon>
    </lineage>
</organism>
<sequence length="348" mass="37645">MTRIHLGALVWLVAACGALDLHAARLRSPWDLSDVKLTDASYACPEPAHLSPDLATDGFYSDRKSSIIDPAKMKAYAASSGPYKRLGDEAVNAADAYRTTGSRAAAQCVLNLLSTAAADGVFTGKMSSRQAYYVQGWVIGAAAIAYLKIRDSGVVQPQSHAALAAWMKSVARQTIDFYAAAKPSGEAGNNHLYWAGVEIAAIAIATDDRNLFDWAVATYKNGVQQITPDGNLPLEMRRGQRALHYHLYAIAPLVYLAEFGKDNGIDLFGENDFALKRLVDRSIAGLNGSGYFDQQSDVPQDTPKGPPTAEEISWARIYVHHFPDPVISNLLAEATSLSYMYLGGLPPY</sequence>
<dbReference type="Gene3D" id="1.50.10.100">
    <property type="entry name" value="Chondroitin AC/alginate lyase"/>
    <property type="match status" value="1"/>
</dbReference>
<name>A0AAU7DP75_9BACT</name>
<evidence type="ECO:0000256" key="1">
    <source>
        <dbReference type="ARBA" id="ARBA00022729"/>
    </source>
</evidence>